<dbReference type="AlphaFoldDB" id="A0ABD0MDN9"/>
<sequence>MKTLHPGKTAVLTNLHPDTLAANKNIANPKDPQHNPCCRRHLQSAQQQKTSARISASRERLHVSLVVGAAFACGKHIQPENAVGMMAVC</sequence>
<name>A0ABD0MDN9_CIRMR</name>
<organism evidence="1 2">
    <name type="scientific">Cirrhinus mrigala</name>
    <name type="common">Mrigala</name>
    <dbReference type="NCBI Taxonomy" id="683832"/>
    <lineage>
        <taxon>Eukaryota</taxon>
        <taxon>Metazoa</taxon>
        <taxon>Chordata</taxon>
        <taxon>Craniata</taxon>
        <taxon>Vertebrata</taxon>
        <taxon>Euteleostomi</taxon>
        <taxon>Actinopterygii</taxon>
        <taxon>Neopterygii</taxon>
        <taxon>Teleostei</taxon>
        <taxon>Ostariophysi</taxon>
        <taxon>Cypriniformes</taxon>
        <taxon>Cyprinidae</taxon>
        <taxon>Labeoninae</taxon>
        <taxon>Labeonini</taxon>
        <taxon>Cirrhinus</taxon>
    </lineage>
</organism>
<feature type="non-terminal residue" evidence="1">
    <location>
        <position position="89"/>
    </location>
</feature>
<gene>
    <name evidence="1" type="ORF">M9458_056951</name>
</gene>
<evidence type="ECO:0000313" key="1">
    <source>
        <dbReference type="EMBL" id="KAL0147745.1"/>
    </source>
</evidence>
<keyword evidence="2" id="KW-1185">Reference proteome</keyword>
<protein>
    <submittedName>
        <fullName evidence="1">Uncharacterized protein</fullName>
    </submittedName>
</protein>
<accession>A0ABD0MDN9</accession>
<dbReference type="Proteomes" id="UP001529510">
    <property type="component" value="Unassembled WGS sequence"/>
</dbReference>
<proteinExistence type="predicted"/>
<reference evidence="1 2" key="1">
    <citation type="submission" date="2024-05" db="EMBL/GenBank/DDBJ databases">
        <title>Genome sequencing and assembly of Indian major carp, Cirrhinus mrigala (Hamilton, 1822).</title>
        <authorList>
            <person name="Mohindra V."/>
            <person name="Chowdhury L.M."/>
            <person name="Lal K."/>
            <person name="Jena J.K."/>
        </authorList>
    </citation>
    <scope>NUCLEOTIDE SEQUENCE [LARGE SCALE GENOMIC DNA]</scope>
    <source>
        <strain evidence="1">CM1030</strain>
        <tissue evidence="1">Blood</tissue>
    </source>
</reference>
<evidence type="ECO:0000313" key="2">
    <source>
        <dbReference type="Proteomes" id="UP001529510"/>
    </source>
</evidence>
<dbReference type="EMBL" id="JAMKFB020000726">
    <property type="protein sequence ID" value="KAL0147745.1"/>
    <property type="molecule type" value="Genomic_DNA"/>
</dbReference>
<comment type="caution">
    <text evidence="1">The sequence shown here is derived from an EMBL/GenBank/DDBJ whole genome shotgun (WGS) entry which is preliminary data.</text>
</comment>